<reference evidence="3" key="1">
    <citation type="journal article" date="2023" name="Plant J.">
        <title>Genome sequences and population genomics provide insights into the demographic history, inbreeding, and mutation load of two 'living fossil' tree species of Dipteronia.</title>
        <authorList>
            <person name="Feng Y."/>
            <person name="Comes H.P."/>
            <person name="Chen J."/>
            <person name="Zhu S."/>
            <person name="Lu R."/>
            <person name="Zhang X."/>
            <person name="Li P."/>
            <person name="Qiu J."/>
            <person name="Olsen K.M."/>
            <person name="Qiu Y."/>
        </authorList>
    </citation>
    <scope>NUCLEOTIDE SEQUENCE</scope>
    <source>
        <strain evidence="3">NBL</strain>
    </source>
</reference>
<dbReference type="SUPFAM" id="SSF53098">
    <property type="entry name" value="Ribonuclease H-like"/>
    <property type="match status" value="1"/>
</dbReference>
<dbReference type="InterPro" id="IPR008906">
    <property type="entry name" value="HATC_C_dom"/>
</dbReference>
<keyword evidence="1" id="KW-0472">Membrane</keyword>
<dbReference type="Proteomes" id="UP001281410">
    <property type="component" value="Unassembled WGS sequence"/>
</dbReference>
<keyword evidence="1" id="KW-0812">Transmembrane</keyword>
<keyword evidence="1" id="KW-1133">Transmembrane helix</keyword>
<organism evidence="3 4">
    <name type="scientific">Dipteronia sinensis</name>
    <dbReference type="NCBI Taxonomy" id="43782"/>
    <lineage>
        <taxon>Eukaryota</taxon>
        <taxon>Viridiplantae</taxon>
        <taxon>Streptophyta</taxon>
        <taxon>Embryophyta</taxon>
        <taxon>Tracheophyta</taxon>
        <taxon>Spermatophyta</taxon>
        <taxon>Magnoliopsida</taxon>
        <taxon>eudicotyledons</taxon>
        <taxon>Gunneridae</taxon>
        <taxon>Pentapetalae</taxon>
        <taxon>rosids</taxon>
        <taxon>malvids</taxon>
        <taxon>Sapindales</taxon>
        <taxon>Sapindaceae</taxon>
        <taxon>Hippocastanoideae</taxon>
        <taxon>Acereae</taxon>
        <taxon>Dipteronia</taxon>
    </lineage>
</organism>
<dbReference type="GO" id="GO:0046983">
    <property type="term" value="F:protein dimerization activity"/>
    <property type="evidence" value="ECO:0007669"/>
    <property type="project" value="InterPro"/>
</dbReference>
<dbReference type="InterPro" id="IPR012337">
    <property type="entry name" value="RNaseH-like_sf"/>
</dbReference>
<evidence type="ECO:0000256" key="1">
    <source>
        <dbReference type="SAM" id="Phobius"/>
    </source>
</evidence>
<proteinExistence type="predicted"/>
<gene>
    <name evidence="3" type="ORF">Dsin_001722</name>
</gene>
<dbReference type="Pfam" id="PF05699">
    <property type="entry name" value="Dimer_Tnp_hAT"/>
    <property type="match status" value="1"/>
</dbReference>
<sequence length="117" mass="13519">MTNGLLLCIERLVPDVSIRCKIDDELVKYKRAEGLFGSAMAIRKRTEKALAEWWDAYGGSTPTLQKFAIKILSLTCSSSGCERNWSVFENVSIRFYLLAVFFITFKLLYLLFVYFMH</sequence>
<dbReference type="AlphaFoldDB" id="A0AAE0B4G1"/>
<feature type="transmembrane region" description="Helical" evidence="1">
    <location>
        <begin position="93"/>
        <end position="115"/>
    </location>
</feature>
<protein>
    <recommendedName>
        <fullName evidence="2">HAT C-terminal dimerisation domain-containing protein</fullName>
    </recommendedName>
</protein>
<keyword evidence="4" id="KW-1185">Reference proteome</keyword>
<comment type="caution">
    <text evidence="3">The sequence shown here is derived from an EMBL/GenBank/DDBJ whole genome shotgun (WGS) entry which is preliminary data.</text>
</comment>
<accession>A0AAE0B4G1</accession>
<evidence type="ECO:0000259" key="2">
    <source>
        <dbReference type="Pfam" id="PF05699"/>
    </source>
</evidence>
<evidence type="ECO:0000313" key="4">
    <source>
        <dbReference type="Proteomes" id="UP001281410"/>
    </source>
</evidence>
<dbReference type="EMBL" id="JANJYJ010000001">
    <property type="protein sequence ID" value="KAK3229841.1"/>
    <property type="molecule type" value="Genomic_DNA"/>
</dbReference>
<name>A0AAE0B4G1_9ROSI</name>
<feature type="domain" description="HAT C-terminal dimerisation" evidence="2">
    <location>
        <begin position="47"/>
        <end position="90"/>
    </location>
</feature>
<evidence type="ECO:0000313" key="3">
    <source>
        <dbReference type="EMBL" id="KAK3229841.1"/>
    </source>
</evidence>